<evidence type="ECO:0000313" key="2">
    <source>
        <dbReference type="WBParaSite" id="ALUE_0000948701-mRNA-1"/>
    </source>
</evidence>
<protein>
    <submittedName>
        <fullName evidence="2">Phage protein</fullName>
    </submittedName>
</protein>
<organism evidence="1 2">
    <name type="scientific">Ascaris lumbricoides</name>
    <name type="common">Giant roundworm</name>
    <dbReference type="NCBI Taxonomy" id="6252"/>
    <lineage>
        <taxon>Eukaryota</taxon>
        <taxon>Metazoa</taxon>
        <taxon>Ecdysozoa</taxon>
        <taxon>Nematoda</taxon>
        <taxon>Chromadorea</taxon>
        <taxon>Rhabditida</taxon>
        <taxon>Spirurina</taxon>
        <taxon>Ascaridomorpha</taxon>
        <taxon>Ascaridoidea</taxon>
        <taxon>Ascarididae</taxon>
        <taxon>Ascaris</taxon>
    </lineage>
</organism>
<sequence>MNKLTQNRKNAVFMQASVFENGHHAGPHGTFQQSLGNQRMQVKTLAVHKRLAPSTCLHVFTQELGYFYVRETWQSWNAETVALADMKKVKRNESYMPNNHNHGIGGAKKAIEILV</sequence>
<dbReference type="WBParaSite" id="ALUE_0000948701-mRNA-1">
    <property type="protein sequence ID" value="ALUE_0000948701-mRNA-1"/>
    <property type="gene ID" value="ALUE_0000948701"/>
</dbReference>
<reference evidence="2" key="1">
    <citation type="submission" date="2017-02" db="UniProtKB">
        <authorList>
            <consortium name="WormBaseParasite"/>
        </authorList>
    </citation>
    <scope>IDENTIFICATION</scope>
</reference>
<name>A0A0M3I080_ASCLU</name>
<accession>A0A0M3I080</accession>
<dbReference type="Proteomes" id="UP000036681">
    <property type="component" value="Unplaced"/>
</dbReference>
<proteinExistence type="predicted"/>
<evidence type="ECO:0000313" key="1">
    <source>
        <dbReference type="Proteomes" id="UP000036681"/>
    </source>
</evidence>
<dbReference type="AlphaFoldDB" id="A0A0M3I080"/>
<keyword evidence="1" id="KW-1185">Reference proteome</keyword>